<sequence>MLCQFQKVLLCYEIVIGIILMTFISDAVSELLVNKLSLVFNEIPFDLHLHFYCKYSF</sequence>
<keyword evidence="1" id="KW-0472">Membrane</keyword>
<protein>
    <submittedName>
        <fullName evidence="2">Hypotheticial protein</fullName>
    </submittedName>
</protein>
<organism evidence="2">
    <name type="scientific">Schistosoma japonicum</name>
    <name type="common">Blood fluke</name>
    <dbReference type="NCBI Taxonomy" id="6182"/>
    <lineage>
        <taxon>Eukaryota</taxon>
        <taxon>Metazoa</taxon>
        <taxon>Spiralia</taxon>
        <taxon>Lophotrochozoa</taxon>
        <taxon>Platyhelminthes</taxon>
        <taxon>Trematoda</taxon>
        <taxon>Digenea</taxon>
        <taxon>Strigeidida</taxon>
        <taxon>Schistosomatoidea</taxon>
        <taxon>Schistosomatidae</taxon>
        <taxon>Schistosoma</taxon>
    </lineage>
</organism>
<evidence type="ECO:0000256" key="1">
    <source>
        <dbReference type="SAM" id="Phobius"/>
    </source>
</evidence>
<name>C1LF45_SCHJA</name>
<keyword evidence="1" id="KW-1133">Transmembrane helix</keyword>
<dbReference type="AlphaFoldDB" id="C1LF45"/>
<feature type="transmembrane region" description="Helical" evidence="1">
    <location>
        <begin position="9"/>
        <end position="28"/>
    </location>
</feature>
<evidence type="ECO:0000313" key="2">
    <source>
        <dbReference type="EMBL" id="CAX73323.1"/>
    </source>
</evidence>
<reference evidence="2" key="2">
    <citation type="submission" date="2009-03" db="EMBL/GenBank/DDBJ databases">
        <authorList>
            <person name="Gang L."/>
        </authorList>
    </citation>
    <scope>NUCLEOTIDE SEQUENCE</scope>
    <source>
        <strain evidence="2">Anhui</strain>
    </source>
</reference>
<proteinExistence type="evidence at transcript level"/>
<dbReference type="EMBL" id="FN317592">
    <property type="protein sequence ID" value="CAX73323.1"/>
    <property type="molecule type" value="mRNA"/>
</dbReference>
<reference evidence="2" key="1">
    <citation type="journal article" date="2009" name="Nature">
        <title>The Schistosoma japonicum genome reveals features of host-parasite interplay.</title>
        <authorList>
            <person name="Liu F."/>
            <person name="Zhou Y."/>
            <person name="Wang Z.Q."/>
            <person name="Lu G."/>
            <person name="Zheng H."/>
            <person name="Brindley P.J."/>
            <person name="McManus D.P."/>
            <person name="Blair D."/>
            <person name="Zhang Q.H."/>
            <person name="Zhong Y."/>
            <person name="Wang S."/>
            <person name="Han Z.G."/>
            <person name="Chen Z."/>
        </authorList>
    </citation>
    <scope>NUCLEOTIDE SEQUENCE</scope>
    <source>
        <strain evidence="2">Anhui</strain>
    </source>
</reference>
<keyword evidence="1" id="KW-0812">Transmembrane</keyword>
<accession>C1LF45</accession>